<organism evidence="2 3">
    <name type="scientific">Streblomastix strix</name>
    <dbReference type="NCBI Taxonomy" id="222440"/>
    <lineage>
        <taxon>Eukaryota</taxon>
        <taxon>Metamonada</taxon>
        <taxon>Preaxostyla</taxon>
        <taxon>Oxymonadida</taxon>
        <taxon>Streblomastigidae</taxon>
        <taxon>Streblomastix</taxon>
    </lineage>
</organism>
<dbReference type="OrthoDB" id="16288at2759"/>
<accession>A0A5J4V6D0</accession>
<evidence type="ECO:0000313" key="3">
    <source>
        <dbReference type="Proteomes" id="UP000324800"/>
    </source>
</evidence>
<keyword evidence="1" id="KW-1133">Transmembrane helix</keyword>
<name>A0A5J4V6D0_9EUKA</name>
<feature type="transmembrane region" description="Helical" evidence="1">
    <location>
        <begin position="21"/>
        <end position="45"/>
    </location>
</feature>
<reference evidence="2 3" key="1">
    <citation type="submission" date="2019-03" db="EMBL/GenBank/DDBJ databases">
        <title>Single cell metagenomics reveals metabolic interactions within the superorganism composed of flagellate Streblomastix strix and complex community of Bacteroidetes bacteria on its surface.</title>
        <authorList>
            <person name="Treitli S.C."/>
            <person name="Kolisko M."/>
            <person name="Husnik F."/>
            <person name="Keeling P."/>
            <person name="Hampl V."/>
        </authorList>
    </citation>
    <scope>NUCLEOTIDE SEQUENCE [LARGE SCALE GENOMIC DNA]</scope>
    <source>
        <strain evidence="2">ST1C</strain>
    </source>
</reference>
<protein>
    <submittedName>
        <fullName evidence="2">Uncharacterized protein</fullName>
    </submittedName>
</protein>
<keyword evidence="1" id="KW-0472">Membrane</keyword>
<comment type="caution">
    <text evidence="2">The sequence shown here is derived from an EMBL/GenBank/DDBJ whole genome shotgun (WGS) entry which is preliminary data.</text>
</comment>
<keyword evidence="1" id="KW-0812">Transmembrane</keyword>
<dbReference type="AlphaFoldDB" id="A0A5J4V6D0"/>
<dbReference type="Proteomes" id="UP000324800">
    <property type="component" value="Unassembled WGS sequence"/>
</dbReference>
<evidence type="ECO:0000313" key="2">
    <source>
        <dbReference type="EMBL" id="KAA6378288.1"/>
    </source>
</evidence>
<gene>
    <name evidence="2" type="ORF">EZS28_026187</name>
</gene>
<dbReference type="EMBL" id="SNRW01009249">
    <property type="protein sequence ID" value="KAA6378288.1"/>
    <property type="molecule type" value="Genomic_DNA"/>
</dbReference>
<proteinExistence type="predicted"/>
<evidence type="ECO:0000256" key="1">
    <source>
        <dbReference type="SAM" id="Phobius"/>
    </source>
</evidence>
<sequence>MSKVDRAERLYEASNGHWIDIFVYLMFRVSILAGIIESVVCSLFIKWMNKNRLILDKENKIYKLSYIQITRIELKQDESKLIKIDLFQDILMIERRMRFVLQKDLLEFQYVFYAIFQLNNAQHLDNDDAVLLLLFHYATFLKQICKQGQAGSDVIILCRILRPPIALRVILASEVVEQQRERMLKKKLKATVLLRILTGVEQRRLDKADDNLEEGVFDMRIFCQGLVRPQAELWELQILVEHIGDLTSKTQDIYIQLVETFRDESEGLICKERGQGIERELKKMMMTDQYEKRQYDVEFELQRERSNT</sequence>